<evidence type="ECO:0000313" key="2">
    <source>
        <dbReference type="Proteomes" id="UP000637578"/>
    </source>
</evidence>
<dbReference type="AlphaFoldDB" id="A0A8J3FVF9"/>
<reference evidence="1" key="1">
    <citation type="journal article" date="2014" name="Int. J. Syst. Evol. Microbiol.">
        <title>Complete genome sequence of Corynebacterium casei LMG S-19264T (=DSM 44701T), isolated from a smear-ripened cheese.</title>
        <authorList>
            <consortium name="US DOE Joint Genome Institute (JGI-PGF)"/>
            <person name="Walter F."/>
            <person name="Albersmeier A."/>
            <person name="Kalinowski J."/>
            <person name="Ruckert C."/>
        </authorList>
    </citation>
    <scope>NUCLEOTIDE SEQUENCE</scope>
    <source>
        <strain evidence="1">CGMCC 4.5737</strain>
    </source>
</reference>
<proteinExistence type="predicted"/>
<gene>
    <name evidence="1" type="ORF">GCM10012275_37470</name>
</gene>
<evidence type="ECO:0000313" key="1">
    <source>
        <dbReference type="EMBL" id="GGM63358.1"/>
    </source>
</evidence>
<dbReference type="EMBL" id="BMMK01000017">
    <property type="protein sequence ID" value="GGM63358.1"/>
    <property type="molecule type" value="Genomic_DNA"/>
</dbReference>
<keyword evidence="2" id="KW-1185">Reference proteome</keyword>
<accession>A0A8J3FVF9</accession>
<dbReference type="Proteomes" id="UP000637578">
    <property type="component" value="Unassembled WGS sequence"/>
</dbReference>
<protein>
    <submittedName>
        <fullName evidence="1">Uncharacterized protein</fullName>
    </submittedName>
</protein>
<reference evidence="1" key="2">
    <citation type="submission" date="2020-09" db="EMBL/GenBank/DDBJ databases">
        <authorList>
            <person name="Sun Q."/>
            <person name="Zhou Y."/>
        </authorList>
    </citation>
    <scope>NUCLEOTIDE SEQUENCE</scope>
    <source>
        <strain evidence="1">CGMCC 4.5737</strain>
    </source>
</reference>
<sequence>MGDQNAASKPVPPAAAVNAARRFVAEHGQSGRAVVQYLGQKGARLTLVGEDGALGDVIVPDVATGEAVVAEVEGLELAQWDLDTTAQVKIGSRHRHRMGGR</sequence>
<organism evidence="1 2">
    <name type="scientific">Longimycelium tulufanense</name>
    <dbReference type="NCBI Taxonomy" id="907463"/>
    <lineage>
        <taxon>Bacteria</taxon>
        <taxon>Bacillati</taxon>
        <taxon>Actinomycetota</taxon>
        <taxon>Actinomycetes</taxon>
        <taxon>Pseudonocardiales</taxon>
        <taxon>Pseudonocardiaceae</taxon>
        <taxon>Longimycelium</taxon>
    </lineage>
</organism>
<comment type="caution">
    <text evidence="1">The sequence shown here is derived from an EMBL/GenBank/DDBJ whole genome shotgun (WGS) entry which is preliminary data.</text>
</comment>
<dbReference type="RefSeq" id="WP_189059393.1">
    <property type="nucleotide sequence ID" value="NZ_BMMK01000017.1"/>
</dbReference>
<name>A0A8J3FVF9_9PSEU</name>